<feature type="transmembrane region" description="Helical" evidence="7">
    <location>
        <begin position="394"/>
        <end position="413"/>
    </location>
</feature>
<feature type="transmembrane region" description="Helical" evidence="7">
    <location>
        <begin position="369"/>
        <end position="388"/>
    </location>
</feature>
<feature type="transmembrane region" description="Helical" evidence="7">
    <location>
        <begin position="231"/>
        <end position="255"/>
    </location>
</feature>
<feature type="domain" description="Major facilitator superfamily (MFS) profile" evidence="8">
    <location>
        <begin position="33"/>
        <end position="419"/>
    </location>
</feature>
<feature type="transmembrane region" description="Helical" evidence="7">
    <location>
        <begin position="308"/>
        <end position="327"/>
    </location>
</feature>
<feature type="transmembrane region" description="Helical" evidence="7">
    <location>
        <begin position="191"/>
        <end position="210"/>
    </location>
</feature>
<dbReference type="PRINTS" id="PR01988">
    <property type="entry name" value="EXPORTERBACE"/>
</dbReference>
<evidence type="ECO:0000256" key="7">
    <source>
        <dbReference type="SAM" id="Phobius"/>
    </source>
</evidence>
<keyword evidence="4 7" id="KW-0812">Transmembrane</keyword>
<organism evidence="9 10">
    <name type="scientific">Arthrobacter horti</name>
    <dbReference type="NCBI Taxonomy" id="3068273"/>
    <lineage>
        <taxon>Bacteria</taxon>
        <taxon>Bacillati</taxon>
        <taxon>Actinomycetota</taxon>
        <taxon>Actinomycetes</taxon>
        <taxon>Micrococcales</taxon>
        <taxon>Micrococcaceae</taxon>
        <taxon>Arthrobacter</taxon>
    </lineage>
</organism>
<feature type="transmembrane region" description="Helical" evidence="7">
    <location>
        <begin position="275"/>
        <end position="296"/>
    </location>
</feature>
<feature type="transmembrane region" description="Helical" evidence="7">
    <location>
        <begin position="98"/>
        <end position="116"/>
    </location>
</feature>
<comment type="caution">
    <text evidence="9">The sequence shown here is derived from an EMBL/GenBank/DDBJ whole genome shotgun (WGS) entry which is preliminary data.</text>
</comment>
<keyword evidence="2" id="KW-0813">Transport</keyword>
<evidence type="ECO:0000259" key="8">
    <source>
        <dbReference type="PROSITE" id="PS50850"/>
    </source>
</evidence>
<evidence type="ECO:0000256" key="4">
    <source>
        <dbReference type="ARBA" id="ARBA00022692"/>
    </source>
</evidence>
<dbReference type="PANTHER" id="PTHR23513">
    <property type="entry name" value="INTEGRAL MEMBRANE EFFLUX PROTEIN-RELATED"/>
    <property type="match status" value="1"/>
</dbReference>
<dbReference type="Gene3D" id="1.20.1250.20">
    <property type="entry name" value="MFS general substrate transporter like domains"/>
    <property type="match status" value="1"/>
</dbReference>
<proteinExistence type="predicted"/>
<dbReference type="Proteomes" id="UP001232725">
    <property type="component" value="Unassembled WGS sequence"/>
</dbReference>
<keyword evidence="5 7" id="KW-1133">Transmembrane helix</keyword>
<feature type="transmembrane region" description="Helical" evidence="7">
    <location>
        <begin position="333"/>
        <end position="357"/>
    </location>
</feature>
<dbReference type="PANTHER" id="PTHR23513:SF6">
    <property type="entry name" value="MAJOR FACILITATOR SUPERFAMILY ASSOCIATED DOMAIN-CONTAINING PROTEIN"/>
    <property type="match status" value="1"/>
</dbReference>
<name>A0ABT9IKY8_9MICC</name>
<dbReference type="InterPro" id="IPR036259">
    <property type="entry name" value="MFS_trans_sf"/>
</dbReference>
<feature type="transmembrane region" description="Helical" evidence="7">
    <location>
        <begin position="66"/>
        <end position="86"/>
    </location>
</feature>
<keyword evidence="3" id="KW-1003">Cell membrane</keyword>
<keyword evidence="10" id="KW-1185">Reference proteome</keyword>
<dbReference type="RefSeq" id="WP_305995266.1">
    <property type="nucleotide sequence ID" value="NZ_JAVALS010000001.1"/>
</dbReference>
<dbReference type="Pfam" id="PF05977">
    <property type="entry name" value="MFS_3"/>
    <property type="match status" value="1"/>
</dbReference>
<evidence type="ECO:0000256" key="2">
    <source>
        <dbReference type="ARBA" id="ARBA00022448"/>
    </source>
</evidence>
<evidence type="ECO:0000256" key="6">
    <source>
        <dbReference type="ARBA" id="ARBA00023136"/>
    </source>
</evidence>
<comment type="subcellular location">
    <subcellularLocation>
        <location evidence="1">Cell membrane</location>
        <topology evidence="1">Multi-pass membrane protein</topology>
    </subcellularLocation>
</comment>
<protein>
    <submittedName>
        <fullName evidence="9">MFS transporter</fullName>
    </submittedName>
</protein>
<gene>
    <name evidence="9" type="ORF">Q9R02_03650</name>
</gene>
<dbReference type="CDD" id="cd06173">
    <property type="entry name" value="MFS_MefA_like"/>
    <property type="match status" value="1"/>
</dbReference>
<accession>A0ABT9IKY8</accession>
<dbReference type="EMBL" id="JAVALS010000001">
    <property type="protein sequence ID" value="MDP5226247.1"/>
    <property type="molecule type" value="Genomic_DNA"/>
</dbReference>
<evidence type="ECO:0000313" key="9">
    <source>
        <dbReference type="EMBL" id="MDP5226247.1"/>
    </source>
</evidence>
<dbReference type="InterPro" id="IPR020846">
    <property type="entry name" value="MFS_dom"/>
</dbReference>
<dbReference type="InterPro" id="IPR022324">
    <property type="entry name" value="Bacilysin_exporter_BacE_put"/>
</dbReference>
<reference evidence="9 10" key="1">
    <citation type="submission" date="2023-08" db="EMBL/GenBank/DDBJ databases">
        <title>Arthrobacter horti sp. nov., isolated from forest soil.</title>
        <authorList>
            <person name="Park M."/>
        </authorList>
    </citation>
    <scope>NUCLEOTIDE SEQUENCE [LARGE SCALE GENOMIC DNA]</scope>
    <source>
        <strain evidence="9 10">YJM1</strain>
    </source>
</reference>
<evidence type="ECO:0000256" key="1">
    <source>
        <dbReference type="ARBA" id="ARBA00004651"/>
    </source>
</evidence>
<keyword evidence="6 7" id="KW-0472">Membrane</keyword>
<evidence type="ECO:0000256" key="5">
    <source>
        <dbReference type="ARBA" id="ARBA00022989"/>
    </source>
</evidence>
<dbReference type="InterPro" id="IPR010290">
    <property type="entry name" value="TM_effector"/>
</dbReference>
<evidence type="ECO:0000256" key="3">
    <source>
        <dbReference type="ARBA" id="ARBA00022475"/>
    </source>
</evidence>
<evidence type="ECO:0000313" key="10">
    <source>
        <dbReference type="Proteomes" id="UP001232725"/>
    </source>
</evidence>
<dbReference type="PROSITE" id="PS50850">
    <property type="entry name" value="MFS"/>
    <property type="match status" value="1"/>
</dbReference>
<sequence>MVETTEHAHGGAEDERLRPGLGAAVSALRGNRAFQCLWFSNLFFFGGVWMQTLVLGWLAYEMTHSEFLVGVYTAVRLAPMLVGPLSGALADRFNKVRLLIVACGWSTLGIAVVAALASAGALSYPALVIGGLVIGLAQSPSQPARGALAMELVGPSHVSNANALNALALNMTQVIGPAMGGALIATLGAPTALWISVSWYVLSLLLMLPLRGRGKPASGHHGSPFAMAASGFRVIGASPVAVAALLVTVGANVLIWPVYQSFMPVFADRMLHLDAAGLGVLLSCAGTGGLVGSLLIAGLGDFRFKGALFVYGTAVWAALWTVFSLSGTVWLSYGLLVLAGVASAAFGVLQSTLVLLATPPAVHGRAMGLLELAIGVMPLSTLALGAIAELTGVAAMSAVAGVLMLLTLGGVVLRFPGLRTFRGVQGTPD</sequence>
<dbReference type="SUPFAM" id="SSF103473">
    <property type="entry name" value="MFS general substrate transporter"/>
    <property type="match status" value="1"/>
</dbReference>
<feature type="transmembrane region" description="Helical" evidence="7">
    <location>
        <begin position="36"/>
        <end position="60"/>
    </location>
</feature>